<dbReference type="GO" id="GO:0000139">
    <property type="term" value="C:Golgi membrane"/>
    <property type="evidence" value="ECO:0007669"/>
    <property type="project" value="UniProtKB-SubCell"/>
</dbReference>
<organism evidence="11">
    <name type="scientific">Mantoniella antarctica</name>
    <dbReference type="NCBI Taxonomy" id="81844"/>
    <lineage>
        <taxon>Eukaryota</taxon>
        <taxon>Viridiplantae</taxon>
        <taxon>Chlorophyta</taxon>
        <taxon>Mamiellophyceae</taxon>
        <taxon>Mamiellales</taxon>
        <taxon>Mamiellaceae</taxon>
        <taxon>Mantoniella</taxon>
    </lineage>
</organism>
<accession>A0A7S0SN77</accession>
<keyword evidence="3" id="KW-0808">Transferase</keyword>
<evidence type="ECO:0000256" key="4">
    <source>
        <dbReference type="ARBA" id="ARBA00022692"/>
    </source>
</evidence>
<dbReference type="EMBL" id="HBFC01024307">
    <property type="protein sequence ID" value="CAD8711976.1"/>
    <property type="molecule type" value="Transcribed_RNA"/>
</dbReference>
<dbReference type="AlphaFoldDB" id="A0A7S0SN77"/>
<name>A0A7S0SN77_9CHLO</name>
<evidence type="ECO:0000256" key="9">
    <source>
        <dbReference type="SAM" id="MobiDB-lite"/>
    </source>
</evidence>
<dbReference type="GO" id="GO:0016051">
    <property type="term" value="P:carbohydrate biosynthetic process"/>
    <property type="evidence" value="ECO:0007669"/>
    <property type="project" value="InterPro"/>
</dbReference>
<evidence type="ECO:0000256" key="8">
    <source>
        <dbReference type="ARBA" id="ARBA00023180"/>
    </source>
</evidence>
<dbReference type="InterPro" id="IPR018011">
    <property type="entry name" value="Carb_sulfotrans_8-10"/>
</dbReference>
<evidence type="ECO:0000256" key="3">
    <source>
        <dbReference type="ARBA" id="ARBA00022679"/>
    </source>
</evidence>
<evidence type="ECO:0000256" key="2">
    <source>
        <dbReference type="ARBA" id="ARBA00006339"/>
    </source>
</evidence>
<dbReference type="PANTHER" id="PTHR12137">
    <property type="entry name" value="CARBOHYDRATE SULFOTRANSFERASE"/>
    <property type="match status" value="1"/>
</dbReference>
<keyword evidence="8" id="KW-0325">Glycoprotein</keyword>
<evidence type="ECO:0000256" key="5">
    <source>
        <dbReference type="ARBA" id="ARBA00022989"/>
    </source>
</evidence>
<evidence type="ECO:0000256" key="10">
    <source>
        <dbReference type="SAM" id="Phobius"/>
    </source>
</evidence>
<comment type="subcellular location">
    <subcellularLocation>
        <location evidence="1">Golgi apparatus membrane</location>
        <topology evidence="1">Single-pass type II membrane protein</topology>
    </subcellularLocation>
</comment>
<comment type="similarity">
    <text evidence="2">Belongs to the sulfotransferase 2 family.</text>
</comment>
<feature type="transmembrane region" description="Helical" evidence="10">
    <location>
        <begin position="47"/>
        <end position="68"/>
    </location>
</feature>
<keyword evidence="7 10" id="KW-0472">Membrane</keyword>
<dbReference type="GO" id="GO:0008146">
    <property type="term" value="F:sulfotransferase activity"/>
    <property type="evidence" value="ECO:0007669"/>
    <property type="project" value="InterPro"/>
</dbReference>
<evidence type="ECO:0000256" key="1">
    <source>
        <dbReference type="ARBA" id="ARBA00004323"/>
    </source>
</evidence>
<evidence type="ECO:0000256" key="6">
    <source>
        <dbReference type="ARBA" id="ARBA00023034"/>
    </source>
</evidence>
<dbReference type="InterPro" id="IPR005331">
    <property type="entry name" value="Sulfotransferase"/>
</dbReference>
<reference evidence="11" key="1">
    <citation type="submission" date="2021-01" db="EMBL/GenBank/DDBJ databases">
        <authorList>
            <person name="Corre E."/>
            <person name="Pelletier E."/>
            <person name="Niang G."/>
            <person name="Scheremetjew M."/>
            <person name="Finn R."/>
            <person name="Kale V."/>
            <person name="Holt S."/>
            <person name="Cochrane G."/>
            <person name="Meng A."/>
            <person name="Brown T."/>
            <person name="Cohen L."/>
        </authorList>
    </citation>
    <scope>NUCLEOTIDE SEQUENCE</scope>
    <source>
        <strain evidence="11">SL-175</strain>
    </source>
</reference>
<protein>
    <recommendedName>
        <fullName evidence="12">Sulfotransferase</fullName>
    </recommendedName>
</protein>
<dbReference type="Pfam" id="PF03567">
    <property type="entry name" value="Sulfotransfer_2"/>
    <property type="match status" value="1"/>
</dbReference>
<evidence type="ECO:0000313" key="11">
    <source>
        <dbReference type="EMBL" id="CAD8711976.1"/>
    </source>
</evidence>
<keyword evidence="4 10" id="KW-0812">Transmembrane</keyword>
<evidence type="ECO:0000256" key="7">
    <source>
        <dbReference type="ARBA" id="ARBA00023136"/>
    </source>
</evidence>
<gene>
    <name evidence="11" type="ORF">MANT1106_LOCUS14663</name>
</gene>
<sequence>MANPNGAQMPLLHANPLTSGEGYGTPADEAPTSSSPPSPSLRERARAAAATLAAMVLVCAVVAVAGIGGRSGSENLRMVERQALLGSNPFSPFSADGCRELLARSSLGEQHGGDVVIIPQYKAVYLDIVKSASESIRNKLEMDFNATWFQPIVNGREGYSIPAADHVPYNPWPRRQKTENLSPEIMQDYTFFTFVRDPSTRLRSSYEQAMCRGSQEKDETLETIVDVCRLCTRSELTDGNPTTEVSSIWPLDSSDMFTPSLEEFSQALIGRRQWVAAQVLCGERFSDVSPTWIPDQGDVTWNHEQLWLDEHVQSQMFRLSAVGPDRVTPVPMHFIGRAESLDADWSVLMDMLGVDDAQQRAPPGRWDHNCTREVRGVVVAKEREGTVGAREREALATVYKDDTECFGYAPLA</sequence>
<dbReference type="PANTHER" id="PTHR12137:SF54">
    <property type="entry name" value="CARBOHYDRATE SULFOTRANSFERASE"/>
    <property type="match status" value="1"/>
</dbReference>
<proteinExistence type="inferred from homology"/>
<evidence type="ECO:0008006" key="12">
    <source>
        <dbReference type="Google" id="ProtNLM"/>
    </source>
</evidence>
<keyword evidence="5 10" id="KW-1133">Transmembrane helix</keyword>
<keyword evidence="6" id="KW-0333">Golgi apparatus</keyword>
<feature type="region of interest" description="Disordered" evidence="9">
    <location>
        <begin position="1"/>
        <end position="43"/>
    </location>
</feature>